<sequence length="327" mass="33110">MSFGQGGPQGPPGGSQPSTPQFGPPPQAQPLPQAAQPQAPGWPQAAPQTQTPDWGQLADATASRSRRRKLLMIGGGVLATGAVAAIVATAVVQSGKSGKKLPAAEKLPAASASPEPTFSKVAPPPPPNPEEFIASSDKDKAPLSTKTLFPHAKPVMSPKTGYTRAATDSTSDCASVGQNGLGAVLADNGCRQVLRATYVRDGVAVTVGVAVFDNKAAADKAKEQSTGNMAALAGDDGTNFCQGPACRLTANAEGRYTYFTVAGYTNGTAVTSDDTKALKAGHDVAGYTFRRIMARANAQASASVSSPKASSEPAKTASGSPKPSAAH</sequence>
<keyword evidence="2" id="KW-0812">Transmembrane</keyword>
<evidence type="ECO:0000313" key="4">
    <source>
        <dbReference type="Proteomes" id="UP000556084"/>
    </source>
</evidence>
<feature type="region of interest" description="Disordered" evidence="1">
    <location>
        <begin position="1"/>
        <end position="62"/>
    </location>
</feature>
<evidence type="ECO:0000313" key="3">
    <source>
        <dbReference type="EMBL" id="MBB4894571.1"/>
    </source>
</evidence>
<feature type="compositionally biased region" description="Low complexity" evidence="1">
    <location>
        <begin position="30"/>
        <end position="52"/>
    </location>
</feature>
<organism evidence="3 4">
    <name type="scientific">Streptomyces olivoverticillatus</name>
    <dbReference type="NCBI Taxonomy" id="66427"/>
    <lineage>
        <taxon>Bacteria</taxon>
        <taxon>Bacillati</taxon>
        <taxon>Actinomycetota</taxon>
        <taxon>Actinomycetes</taxon>
        <taxon>Kitasatosporales</taxon>
        <taxon>Streptomycetaceae</taxon>
        <taxon>Streptomyces</taxon>
    </lineage>
</organism>
<feature type="region of interest" description="Disordered" evidence="1">
    <location>
        <begin position="94"/>
        <end position="125"/>
    </location>
</feature>
<comment type="caution">
    <text evidence="3">The sequence shown here is derived from an EMBL/GenBank/DDBJ whole genome shotgun (WGS) entry which is preliminary data.</text>
</comment>
<dbReference type="EMBL" id="JACHJH010000005">
    <property type="protein sequence ID" value="MBB4894571.1"/>
    <property type="molecule type" value="Genomic_DNA"/>
</dbReference>
<keyword evidence="2" id="KW-1133">Transmembrane helix</keyword>
<keyword evidence="2" id="KW-0472">Membrane</keyword>
<name>A0A7W7LRR7_9ACTN</name>
<feature type="compositionally biased region" description="Low complexity" evidence="1">
    <location>
        <begin position="100"/>
        <end position="116"/>
    </location>
</feature>
<evidence type="ECO:0000256" key="2">
    <source>
        <dbReference type="SAM" id="Phobius"/>
    </source>
</evidence>
<evidence type="ECO:0000256" key="1">
    <source>
        <dbReference type="SAM" id="MobiDB-lite"/>
    </source>
</evidence>
<dbReference type="Proteomes" id="UP000556084">
    <property type="component" value="Unassembled WGS sequence"/>
</dbReference>
<reference evidence="3 4" key="1">
    <citation type="submission" date="2020-08" db="EMBL/GenBank/DDBJ databases">
        <title>Genomic Encyclopedia of Type Strains, Phase III (KMG-III): the genomes of soil and plant-associated and newly described type strains.</title>
        <authorList>
            <person name="Whitman W."/>
        </authorList>
    </citation>
    <scope>NUCLEOTIDE SEQUENCE [LARGE SCALE GENOMIC DNA]</scope>
    <source>
        <strain evidence="3 4">CECT 3266</strain>
    </source>
</reference>
<dbReference type="RefSeq" id="WP_184350355.1">
    <property type="nucleotide sequence ID" value="NZ_JACHJH010000005.1"/>
</dbReference>
<keyword evidence="4" id="KW-1185">Reference proteome</keyword>
<dbReference type="AlphaFoldDB" id="A0A7W7LRR7"/>
<gene>
    <name evidence="3" type="ORF">FHS39_003629</name>
</gene>
<accession>A0A7W7LRR7</accession>
<feature type="compositionally biased region" description="Low complexity" evidence="1">
    <location>
        <begin position="300"/>
        <end position="318"/>
    </location>
</feature>
<proteinExistence type="predicted"/>
<feature type="transmembrane region" description="Helical" evidence="2">
    <location>
        <begin position="70"/>
        <end position="92"/>
    </location>
</feature>
<feature type="region of interest" description="Disordered" evidence="1">
    <location>
        <begin position="300"/>
        <end position="327"/>
    </location>
</feature>
<protein>
    <submittedName>
        <fullName evidence="3">Uncharacterized protein</fullName>
    </submittedName>
</protein>